<gene>
    <name evidence="1" type="ORF">PSV2_gp29</name>
</gene>
<protein>
    <submittedName>
        <fullName evidence="1">Uncharacterized protein</fullName>
    </submittedName>
</protein>
<dbReference type="Proteomes" id="UP000501879">
    <property type="component" value="Segment"/>
</dbReference>
<keyword evidence="2" id="KW-1185">Reference proteome</keyword>
<evidence type="ECO:0000313" key="2">
    <source>
        <dbReference type="Proteomes" id="UP000501879"/>
    </source>
</evidence>
<accession>A0A6M3VYW5</accession>
<dbReference type="EMBL" id="MN876845">
    <property type="protein sequence ID" value="QJF12441.1"/>
    <property type="molecule type" value="Genomic_DNA"/>
</dbReference>
<organism evidence="1 2">
    <name type="scientific">Pyrobaculum spherical virus 2</name>
    <dbReference type="NCBI Taxonomy" id="2730632"/>
    <lineage>
        <taxon>Viruses</taxon>
        <taxon>Viruses incertae sedis</taxon>
        <taxon>Globuloviridae</taxon>
        <taxon>Alphaglobulovirus</taxon>
        <taxon>Alphaglobulovirus pozzuoliense</taxon>
    </lineage>
</organism>
<reference evidence="1 2" key="1">
    <citation type="journal article" date="2020" name="ISME J.">
        <title>New virus isolates from Italian hydrothermal environments underscore the biogeographic pattern in archaeal virus communities.</title>
        <authorList>
            <person name="Baquero D.P."/>
            <person name="Contursi P."/>
            <person name="Piochi M."/>
            <person name="Bartolucci S."/>
            <person name="Liu Y."/>
            <person name="Cvirkaite-Krupovic V."/>
            <person name="Prangishvili D."/>
            <person name="Krupovic M."/>
        </authorList>
    </citation>
    <scope>NUCLEOTIDE SEQUENCE [LARGE SCALE GENOMIC DNA]</scope>
    <source>
        <strain evidence="1">10</strain>
    </source>
</reference>
<sequence length="55" mass="6519">MPKTNSNGPNKLIEILKALRIEADYGFMPGYTIYKMIRGDYEELDKAIRRFRKHD</sequence>
<name>A0A6M3VYW5_9VIRU</name>
<evidence type="ECO:0000313" key="1">
    <source>
        <dbReference type="EMBL" id="QJF12441.1"/>
    </source>
</evidence>
<proteinExistence type="predicted"/>